<evidence type="ECO:0000313" key="1">
    <source>
        <dbReference type="EMBL" id="SHK23236.1"/>
    </source>
</evidence>
<protein>
    <submittedName>
        <fullName evidence="1">Uncharacterized conserved protein YbbK, DUF523 family</fullName>
    </submittedName>
</protein>
<name>A0A1M6QSP7_9CLOT</name>
<dbReference type="RefSeq" id="WP_072904046.1">
    <property type="nucleotide sequence ID" value="NZ_FRAD01000018.1"/>
</dbReference>
<dbReference type="PANTHER" id="PTHR30087:SF1">
    <property type="entry name" value="HYPOTHETICAL CYTOSOLIC PROTEIN"/>
    <property type="match status" value="1"/>
</dbReference>
<dbReference type="OrthoDB" id="9797779at2"/>
<dbReference type="PANTHER" id="PTHR30087">
    <property type="entry name" value="INNER MEMBRANE PROTEIN"/>
    <property type="match status" value="1"/>
</dbReference>
<gene>
    <name evidence="1" type="ORF">SAMN02745248_02108</name>
</gene>
<accession>A0A1M6QSP7</accession>
<sequence length="155" mass="16616">MVVVSACLCGVNCKYNGENNYNEKVAKLFREKKAVLICPEQMGGLSTPRLPCEISNSGGEEVLCHKAKVVNCKGEDCTEQFLKGAEEALNIAKAVGADSAILKSKSPSCGCGKIYDGKFSGQLKQGNGVTAALFLKNGIKVYNENSVEEIFNLEE</sequence>
<dbReference type="Pfam" id="PF04463">
    <property type="entry name" value="2-thiour_desulf"/>
    <property type="match status" value="1"/>
</dbReference>
<dbReference type="Proteomes" id="UP000183952">
    <property type="component" value="Unassembled WGS sequence"/>
</dbReference>
<dbReference type="STRING" id="1121331.SAMN02745248_02108"/>
<proteinExistence type="predicted"/>
<evidence type="ECO:0000313" key="2">
    <source>
        <dbReference type="Proteomes" id="UP000183952"/>
    </source>
</evidence>
<dbReference type="EMBL" id="FRAD01000018">
    <property type="protein sequence ID" value="SHK23236.1"/>
    <property type="molecule type" value="Genomic_DNA"/>
</dbReference>
<reference evidence="1 2" key="1">
    <citation type="submission" date="2016-11" db="EMBL/GenBank/DDBJ databases">
        <authorList>
            <person name="Jaros S."/>
            <person name="Januszkiewicz K."/>
            <person name="Wedrychowicz H."/>
        </authorList>
    </citation>
    <scope>NUCLEOTIDE SEQUENCE [LARGE SCALE GENOMIC DNA]</scope>
    <source>
        <strain evidence="1 2">DSM 3090</strain>
    </source>
</reference>
<dbReference type="InterPro" id="IPR007553">
    <property type="entry name" value="2-thiour_desulf"/>
</dbReference>
<keyword evidence="2" id="KW-1185">Reference proteome</keyword>
<organism evidence="1 2">
    <name type="scientific">Hathewaya proteolytica DSM 3090</name>
    <dbReference type="NCBI Taxonomy" id="1121331"/>
    <lineage>
        <taxon>Bacteria</taxon>
        <taxon>Bacillati</taxon>
        <taxon>Bacillota</taxon>
        <taxon>Clostridia</taxon>
        <taxon>Eubacteriales</taxon>
        <taxon>Clostridiaceae</taxon>
        <taxon>Hathewaya</taxon>
    </lineage>
</organism>
<dbReference type="AlphaFoldDB" id="A0A1M6QSP7"/>